<comment type="caution">
    <text evidence="1">The sequence shown here is derived from an EMBL/GenBank/DDBJ whole genome shotgun (WGS) entry which is preliminary data.</text>
</comment>
<keyword evidence="2" id="KW-1185">Reference proteome</keyword>
<evidence type="ECO:0000313" key="2">
    <source>
        <dbReference type="Proteomes" id="UP001301769"/>
    </source>
</evidence>
<protein>
    <submittedName>
        <fullName evidence="1">Uncharacterized protein</fullName>
    </submittedName>
</protein>
<reference evidence="1" key="1">
    <citation type="journal article" date="2023" name="Mol. Phylogenet. Evol.">
        <title>Genome-scale phylogeny and comparative genomics of the fungal order Sordariales.</title>
        <authorList>
            <person name="Hensen N."/>
            <person name="Bonometti L."/>
            <person name="Westerberg I."/>
            <person name="Brannstrom I.O."/>
            <person name="Guillou S."/>
            <person name="Cros-Aarteil S."/>
            <person name="Calhoun S."/>
            <person name="Haridas S."/>
            <person name="Kuo A."/>
            <person name="Mondo S."/>
            <person name="Pangilinan J."/>
            <person name="Riley R."/>
            <person name="LaButti K."/>
            <person name="Andreopoulos B."/>
            <person name="Lipzen A."/>
            <person name="Chen C."/>
            <person name="Yan M."/>
            <person name="Daum C."/>
            <person name="Ng V."/>
            <person name="Clum A."/>
            <person name="Steindorff A."/>
            <person name="Ohm R.A."/>
            <person name="Martin F."/>
            <person name="Silar P."/>
            <person name="Natvig D.O."/>
            <person name="Lalanne C."/>
            <person name="Gautier V."/>
            <person name="Ament-Velasquez S.L."/>
            <person name="Kruys A."/>
            <person name="Hutchinson M.I."/>
            <person name="Powell A.J."/>
            <person name="Barry K."/>
            <person name="Miller A.N."/>
            <person name="Grigoriev I.V."/>
            <person name="Debuchy R."/>
            <person name="Gladieux P."/>
            <person name="Hiltunen Thoren M."/>
            <person name="Johannesson H."/>
        </authorList>
    </citation>
    <scope>NUCLEOTIDE SEQUENCE</scope>
    <source>
        <strain evidence="1">PSN293</strain>
    </source>
</reference>
<name>A0AAN6Y7T7_9PEZI</name>
<sequence length="63" mass="6801">MCAAKESKWCEAAHSALCGALTNALAEAGSTPAKHKDSILEFMESKGQVFTWEGIRYVVKNLA</sequence>
<dbReference type="Proteomes" id="UP001301769">
    <property type="component" value="Unassembled WGS sequence"/>
</dbReference>
<proteinExistence type="predicted"/>
<organism evidence="1 2">
    <name type="scientific">Rhypophila decipiens</name>
    <dbReference type="NCBI Taxonomy" id="261697"/>
    <lineage>
        <taxon>Eukaryota</taxon>
        <taxon>Fungi</taxon>
        <taxon>Dikarya</taxon>
        <taxon>Ascomycota</taxon>
        <taxon>Pezizomycotina</taxon>
        <taxon>Sordariomycetes</taxon>
        <taxon>Sordariomycetidae</taxon>
        <taxon>Sordariales</taxon>
        <taxon>Naviculisporaceae</taxon>
        <taxon>Rhypophila</taxon>
    </lineage>
</organism>
<dbReference type="EMBL" id="MU858100">
    <property type="protein sequence ID" value="KAK4214034.1"/>
    <property type="molecule type" value="Genomic_DNA"/>
</dbReference>
<evidence type="ECO:0000313" key="1">
    <source>
        <dbReference type="EMBL" id="KAK4214034.1"/>
    </source>
</evidence>
<accession>A0AAN6Y7T7</accession>
<gene>
    <name evidence="1" type="ORF">QBC37DRAFT_161732</name>
</gene>
<dbReference type="AlphaFoldDB" id="A0AAN6Y7T7"/>
<reference evidence="1" key="2">
    <citation type="submission" date="2023-05" db="EMBL/GenBank/DDBJ databases">
        <authorList>
            <consortium name="Lawrence Berkeley National Laboratory"/>
            <person name="Steindorff A."/>
            <person name="Hensen N."/>
            <person name="Bonometti L."/>
            <person name="Westerberg I."/>
            <person name="Brannstrom I.O."/>
            <person name="Guillou S."/>
            <person name="Cros-Aarteil S."/>
            <person name="Calhoun S."/>
            <person name="Haridas S."/>
            <person name="Kuo A."/>
            <person name="Mondo S."/>
            <person name="Pangilinan J."/>
            <person name="Riley R."/>
            <person name="Labutti K."/>
            <person name="Andreopoulos B."/>
            <person name="Lipzen A."/>
            <person name="Chen C."/>
            <person name="Yanf M."/>
            <person name="Daum C."/>
            <person name="Ng V."/>
            <person name="Clum A."/>
            <person name="Ohm R."/>
            <person name="Martin F."/>
            <person name="Silar P."/>
            <person name="Natvig D."/>
            <person name="Lalanne C."/>
            <person name="Gautier V."/>
            <person name="Ament-Velasquez S.L."/>
            <person name="Kruys A."/>
            <person name="Hutchinson M.I."/>
            <person name="Powell A.J."/>
            <person name="Barry K."/>
            <person name="Miller A.N."/>
            <person name="Grigoriev I.V."/>
            <person name="Debuchy R."/>
            <person name="Gladieux P."/>
            <person name="Thoren M.H."/>
            <person name="Johannesson H."/>
        </authorList>
    </citation>
    <scope>NUCLEOTIDE SEQUENCE</scope>
    <source>
        <strain evidence="1">PSN293</strain>
    </source>
</reference>